<dbReference type="AlphaFoldDB" id="A0A150GH56"/>
<dbReference type="GO" id="GO:0004222">
    <property type="term" value="F:metalloendopeptidase activity"/>
    <property type="evidence" value="ECO:0007669"/>
    <property type="project" value="InterPro"/>
</dbReference>
<dbReference type="GO" id="GO:0006508">
    <property type="term" value="P:proteolysis"/>
    <property type="evidence" value="ECO:0007669"/>
    <property type="project" value="InterPro"/>
</dbReference>
<dbReference type="SUPFAM" id="SSF52540">
    <property type="entry name" value="P-loop containing nucleoside triphosphate hydrolases"/>
    <property type="match status" value="1"/>
</dbReference>
<comment type="subcellular location">
    <subcellularLocation>
        <location evidence="1">Mitochondrion</location>
    </subcellularLocation>
</comment>
<dbReference type="OrthoDB" id="1413014at2759"/>
<protein>
    <recommendedName>
        <fullName evidence="6">AAA+ ATPase domain-containing protein</fullName>
    </recommendedName>
</protein>
<keyword evidence="3" id="KW-0547">Nucleotide-binding</keyword>
<dbReference type="GO" id="GO:0009507">
    <property type="term" value="C:chloroplast"/>
    <property type="evidence" value="ECO:0007669"/>
    <property type="project" value="TreeGrafter"/>
</dbReference>
<feature type="transmembrane region" description="Helical" evidence="5">
    <location>
        <begin position="26"/>
        <end position="46"/>
    </location>
</feature>
<dbReference type="SUPFAM" id="SSF140990">
    <property type="entry name" value="FtsH protease domain-like"/>
    <property type="match status" value="1"/>
</dbReference>
<keyword evidence="2" id="KW-0496">Mitochondrion</keyword>
<name>A0A150GH56_GONPE</name>
<evidence type="ECO:0000256" key="3">
    <source>
        <dbReference type="RuleBase" id="RU003651"/>
    </source>
</evidence>
<evidence type="ECO:0000256" key="5">
    <source>
        <dbReference type="SAM" id="Phobius"/>
    </source>
</evidence>
<evidence type="ECO:0000259" key="6">
    <source>
        <dbReference type="SMART" id="SM00382"/>
    </source>
</evidence>
<reference evidence="8" key="1">
    <citation type="journal article" date="2016" name="Nat. Commun.">
        <title>The Gonium pectorale genome demonstrates co-option of cell cycle regulation during the evolution of multicellularity.</title>
        <authorList>
            <person name="Hanschen E.R."/>
            <person name="Marriage T.N."/>
            <person name="Ferris P.J."/>
            <person name="Hamaji T."/>
            <person name="Toyoda A."/>
            <person name="Fujiyama A."/>
            <person name="Neme R."/>
            <person name="Noguchi H."/>
            <person name="Minakuchi Y."/>
            <person name="Suzuki M."/>
            <person name="Kawai-Toyooka H."/>
            <person name="Smith D.R."/>
            <person name="Sparks H."/>
            <person name="Anderson J."/>
            <person name="Bakaric R."/>
            <person name="Luria V."/>
            <person name="Karger A."/>
            <person name="Kirschner M.W."/>
            <person name="Durand P.M."/>
            <person name="Michod R.E."/>
            <person name="Nozaki H."/>
            <person name="Olson B.J."/>
        </authorList>
    </citation>
    <scope>NUCLEOTIDE SEQUENCE [LARGE SCALE GENOMIC DNA]</scope>
    <source>
        <strain evidence="8">NIES-2863</strain>
    </source>
</reference>
<keyword evidence="5" id="KW-0472">Membrane</keyword>
<dbReference type="Pfam" id="PF00004">
    <property type="entry name" value="AAA"/>
    <property type="match status" value="1"/>
</dbReference>
<dbReference type="InterPro" id="IPR003960">
    <property type="entry name" value="ATPase_AAA_CS"/>
</dbReference>
<dbReference type="EMBL" id="LSYV01000024">
    <property type="protein sequence ID" value="KXZ49119.1"/>
    <property type="molecule type" value="Genomic_DNA"/>
</dbReference>
<keyword evidence="8" id="KW-1185">Reference proteome</keyword>
<dbReference type="CDD" id="cd19501">
    <property type="entry name" value="RecA-like_FtsH"/>
    <property type="match status" value="1"/>
</dbReference>
<dbReference type="InterPro" id="IPR037219">
    <property type="entry name" value="Peptidase_M41-like"/>
</dbReference>
<evidence type="ECO:0000313" key="8">
    <source>
        <dbReference type="Proteomes" id="UP000075714"/>
    </source>
</evidence>
<evidence type="ECO:0000313" key="7">
    <source>
        <dbReference type="EMBL" id="KXZ49119.1"/>
    </source>
</evidence>
<dbReference type="InterPro" id="IPR003959">
    <property type="entry name" value="ATPase_AAA_core"/>
</dbReference>
<dbReference type="InterPro" id="IPR027417">
    <property type="entry name" value="P-loop_NTPase"/>
</dbReference>
<dbReference type="Gene3D" id="1.20.58.760">
    <property type="entry name" value="Peptidase M41"/>
    <property type="match status" value="1"/>
</dbReference>
<feature type="compositionally biased region" description="Basic and acidic residues" evidence="4">
    <location>
        <begin position="431"/>
        <end position="440"/>
    </location>
</feature>
<organism evidence="7 8">
    <name type="scientific">Gonium pectorale</name>
    <name type="common">Green alga</name>
    <dbReference type="NCBI Taxonomy" id="33097"/>
    <lineage>
        <taxon>Eukaryota</taxon>
        <taxon>Viridiplantae</taxon>
        <taxon>Chlorophyta</taxon>
        <taxon>core chlorophytes</taxon>
        <taxon>Chlorophyceae</taxon>
        <taxon>CS clade</taxon>
        <taxon>Chlamydomonadales</taxon>
        <taxon>Volvocaceae</taxon>
        <taxon>Gonium</taxon>
    </lineage>
</organism>
<dbReference type="Gene3D" id="3.40.50.300">
    <property type="entry name" value="P-loop containing nucleotide triphosphate hydrolases"/>
    <property type="match status" value="1"/>
</dbReference>
<feature type="compositionally biased region" description="Low complexity" evidence="4">
    <location>
        <begin position="443"/>
        <end position="463"/>
    </location>
</feature>
<keyword evidence="5" id="KW-0812">Transmembrane</keyword>
<dbReference type="Proteomes" id="UP000075714">
    <property type="component" value="Unassembled WGS sequence"/>
</dbReference>
<evidence type="ECO:0000256" key="4">
    <source>
        <dbReference type="SAM" id="MobiDB-lite"/>
    </source>
</evidence>
<dbReference type="PROSITE" id="PS00674">
    <property type="entry name" value="AAA"/>
    <property type="match status" value="1"/>
</dbReference>
<evidence type="ECO:0000256" key="1">
    <source>
        <dbReference type="ARBA" id="ARBA00004173"/>
    </source>
</evidence>
<feature type="compositionally biased region" description="Gly residues" evidence="4">
    <location>
        <begin position="78"/>
        <end position="93"/>
    </location>
</feature>
<comment type="similarity">
    <text evidence="3">Belongs to the AAA ATPase family.</text>
</comment>
<feature type="region of interest" description="Disordered" evidence="4">
    <location>
        <begin position="74"/>
        <end position="105"/>
    </location>
</feature>
<gene>
    <name evidence="7" type="ORF">GPECTOR_23g49</name>
</gene>
<dbReference type="GO" id="GO:0045037">
    <property type="term" value="P:protein import into chloroplast stroma"/>
    <property type="evidence" value="ECO:0007669"/>
    <property type="project" value="TreeGrafter"/>
</dbReference>
<dbReference type="InterPro" id="IPR003593">
    <property type="entry name" value="AAA+_ATPase"/>
</dbReference>
<accession>A0A150GH56</accession>
<proteinExistence type="inferred from homology"/>
<dbReference type="FunFam" id="3.40.50.300:FF:000195">
    <property type="entry name" value="ATP-dependent zinc metalloprotease FTSH 11"/>
    <property type="match status" value="1"/>
</dbReference>
<dbReference type="PANTHER" id="PTHR23076:SF97">
    <property type="entry name" value="ATP-DEPENDENT ZINC METALLOPROTEASE YME1L1"/>
    <property type="match status" value="1"/>
</dbReference>
<dbReference type="SMART" id="SM00382">
    <property type="entry name" value="AAA"/>
    <property type="match status" value="1"/>
</dbReference>
<dbReference type="GO" id="GO:0005739">
    <property type="term" value="C:mitochondrion"/>
    <property type="evidence" value="ECO:0007669"/>
    <property type="project" value="UniProtKB-SubCell"/>
</dbReference>
<evidence type="ECO:0000256" key="2">
    <source>
        <dbReference type="ARBA" id="ARBA00023128"/>
    </source>
</evidence>
<feature type="domain" description="AAA+ ATPase" evidence="6">
    <location>
        <begin position="145"/>
        <end position="280"/>
    </location>
</feature>
<sequence>MALAPAASSAPSPARSTPLLLRPLALLWRLASGAVVLLLFAFAYIAGSQAIRRVQASGGALVLPSSVSSSAGPAASSVGGGGAAANPGGGGPGVEPKEYKKEELPEKSLRTFKDVKGCDEAKEELREVVEFLKNPTKFTRLGAKLPKGVLLTGPPGTGKTLLAKAVAGEAGVPFFYRAGSEFEELYVGVGSRRMRALFAAAKKRSPCIVFIDEIDAIGGNRKHWENHTRKTLNQLLVEMDGFEASEGIIVMAATNLAESLDPALKRPGRFDRQVGREDEFSINRQQMLARIRVCMGGTVAEELVFGRERVSSGATDDLRQATSMARHMVAECGMSSAIGPVHLAGADDRHGGLGVSEATRRAVDAEVAAMLADAKREVSELLQERMQDLHTLAAALLDRETLSRDDINALLQHQPAAPPPASGGGGGGGGGDERDPRGDDDVAPAPAAAQVASSHAGASTSRDAAAAAQPTAAAAVPVVMAVASSSGAGGASQAETEAEVEGAGRPTGGQLGYRERMAHAEPGPGSTSLAAAAAGAAAGADIGRQLRSGAGAAGSHGRAAPYWGRPAAYAEGPDGGDVGLWAAEMRTGGGGGSGGWGAADARRRLPGSLLLEARGGAAEEPGSDGGFGAE</sequence>
<dbReference type="PANTHER" id="PTHR23076">
    <property type="entry name" value="METALLOPROTEASE M41 FTSH"/>
    <property type="match status" value="1"/>
</dbReference>
<feature type="region of interest" description="Disordered" evidence="4">
    <location>
        <begin position="413"/>
        <end position="463"/>
    </location>
</feature>
<feature type="compositionally biased region" description="Basic and acidic residues" evidence="4">
    <location>
        <begin position="95"/>
        <end position="105"/>
    </location>
</feature>
<comment type="caution">
    <text evidence="7">The sequence shown here is derived from an EMBL/GenBank/DDBJ whole genome shotgun (WGS) entry which is preliminary data.</text>
</comment>
<keyword evidence="5" id="KW-1133">Transmembrane helix</keyword>
<dbReference type="GO" id="GO:0004176">
    <property type="term" value="F:ATP-dependent peptidase activity"/>
    <property type="evidence" value="ECO:0007669"/>
    <property type="project" value="InterPro"/>
</dbReference>
<dbReference type="GO" id="GO:0005524">
    <property type="term" value="F:ATP binding"/>
    <property type="evidence" value="ECO:0007669"/>
    <property type="project" value="UniProtKB-KW"/>
</dbReference>
<dbReference type="GO" id="GO:0016887">
    <property type="term" value="F:ATP hydrolysis activity"/>
    <property type="evidence" value="ECO:0007669"/>
    <property type="project" value="InterPro"/>
</dbReference>
<keyword evidence="3" id="KW-0067">ATP-binding</keyword>
<feature type="region of interest" description="Disordered" evidence="4">
    <location>
        <begin position="487"/>
        <end position="511"/>
    </location>
</feature>
<dbReference type="STRING" id="33097.A0A150GH56"/>